<dbReference type="Pfam" id="PF13304">
    <property type="entry name" value="AAA_21"/>
    <property type="match status" value="1"/>
</dbReference>
<proteinExistence type="predicted"/>
<dbReference type="PANTHER" id="PTHR43581:SF2">
    <property type="entry name" value="EXCINUCLEASE ATPASE SUBUNIT"/>
    <property type="match status" value="1"/>
</dbReference>
<dbReference type="Pfam" id="PF13476">
    <property type="entry name" value="AAA_23"/>
    <property type="match status" value="1"/>
</dbReference>
<dbReference type="InterPro" id="IPR027417">
    <property type="entry name" value="P-loop_NTPase"/>
</dbReference>
<organism evidence="3 4">
    <name type="scientific">Marinobacterium maritimum</name>
    <dbReference type="NCBI Taxonomy" id="500162"/>
    <lineage>
        <taxon>Bacteria</taxon>
        <taxon>Pseudomonadati</taxon>
        <taxon>Pseudomonadota</taxon>
        <taxon>Gammaproteobacteria</taxon>
        <taxon>Oceanospirillales</taxon>
        <taxon>Oceanospirillaceae</taxon>
        <taxon>Marinobacterium</taxon>
    </lineage>
</organism>
<dbReference type="InterPro" id="IPR038729">
    <property type="entry name" value="Rad50/SbcC_AAA"/>
</dbReference>
<sequence>MNISYIEKLHVKHVRKFSEINVSFNKGFNFLAGPNGCGKTSILACISHCFHHGNFAYSRFEEESEFWTDLNDNNQFYRVGLGPNSVTAGGYRQSTGRQWNVPTEEKNRESLSVVDANTKLKSFCPLFIGANRSIKYKQISGMSREQTLEQKISTYTSNSTKSLYGDWNSDIKQWLVNRYFMIDKDWAVEEKENWEHLVECLPSIGPFESEFTFVRIGKDLEPVFSIYGNECYLEELSSGFQAVLSIIANVFEWIEGSRVDGDRIVQKASGTVLIDELDLHLHPEWQFTIRDSLEKIFPLIQFIVTTHSPHLLSSARENEVIVMPENGNNYYDLKPSEYMYSGWNTDQILSEIMGVKSLDNKLYGELVATALQKIDENSVQGLKSAIVKLSEVCHPSDSIVTVLKTRLASMVALQND</sequence>
<feature type="domain" description="ATPase AAA-type core" evidence="1">
    <location>
        <begin position="230"/>
        <end position="313"/>
    </location>
</feature>
<accession>A0ABN1I9W7</accession>
<dbReference type="InterPro" id="IPR051396">
    <property type="entry name" value="Bact_Antivir_Def_Nuclease"/>
</dbReference>
<gene>
    <name evidence="3" type="ORF">GCM10009104_32260</name>
</gene>
<dbReference type="RefSeq" id="WP_343808400.1">
    <property type="nucleotide sequence ID" value="NZ_BAAAET010000005.1"/>
</dbReference>
<reference evidence="3 4" key="1">
    <citation type="journal article" date="2019" name="Int. J. Syst. Evol. Microbiol.">
        <title>The Global Catalogue of Microorganisms (GCM) 10K type strain sequencing project: providing services to taxonomists for standard genome sequencing and annotation.</title>
        <authorList>
            <consortium name="The Broad Institute Genomics Platform"/>
            <consortium name="The Broad Institute Genome Sequencing Center for Infectious Disease"/>
            <person name="Wu L."/>
            <person name="Ma J."/>
        </authorList>
    </citation>
    <scope>NUCLEOTIDE SEQUENCE [LARGE SCALE GENOMIC DNA]</scope>
    <source>
        <strain evidence="3 4">JCM 15134</strain>
    </source>
</reference>
<dbReference type="SUPFAM" id="SSF52540">
    <property type="entry name" value="P-loop containing nucleoside triphosphate hydrolases"/>
    <property type="match status" value="1"/>
</dbReference>
<evidence type="ECO:0000313" key="3">
    <source>
        <dbReference type="EMBL" id="GAA0700731.1"/>
    </source>
</evidence>
<protein>
    <submittedName>
        <fullName evidence="3">AAA family ATPase</fullName>
    </submittedName>
</protein>
<dbReference type="InterPro" id="IPR003959">
    <property type="entry name" value="ATPase_AAA_core"/>
</dbReference>
<evidence type="ECO:0000259" key="1">
    <source>
        <dbReference type="Pfam" id="PF13304"/>
    </source>
</evidence>
<dbReference type="PANTHER" id="PTHR43581">
    <property type="entry name" value="ATP/GTP PHOSPHATASE"/>
    <property type="match status" value="1"/>
</dbReference>
<dbReference type="Gene3D" id="3.40.50.300">
    <property type="entry name" value="P-loop containing nucleotide triphosphate hydrolases"/>
    <property type="match status" value="1"/>
</dbReference>
<evidence type="ECO:0000313" key="4">
    <source>
        <dbReference type="Proteomes" id="UP001499915"/>
    </source>
</evidence>
<dbReference type="Proteomes" id="UP001499915">
    <property type="component" value="Unassembled WGS sequence"/>
</dbReference>
<evidence type="ECO:0000259" key="2">
    <source>
        <dbReference type="Pfam" id="PF13476"/>
    </source>
</evidence>
<feature type="domain" description="Rad50/SbcC-type AAA" evidence="2">
    <location>
        <begin position="8"/>
        <end position="121"/>
    </location>
</feature>
<keyword evidence="4" id="KW-1185">Reference proteome</keyword>
<name>A0ABN1I9W7_9GAMM</name>
<comment type="caution">
    <text evidence="3">The sequence shown here is derived from an EMBL/GenBank/DDBJ whole genome shotgun (WGS) entry which is preliminary data.</text>
</comment>
<dbReference type="EMBL" id="BAAAET010000005">
    <property type="protein sequence ID" value="GAA0700731.1"/>
    <property type="molecule type" value="Genomic_DNA"/>
</dbReference>